<evidence type="ECO:0000256" key="6">
    <source>
        <dbReference type="SAM" id="Phobius"/>
    </source>
</evidence>
<organism evidence="7 8">
    <name type="scientific">Devosia enhydra</name>
    <dbReference type="NCBI Taxonomy" id="665118"/>
    <lineage>
        <taxon>Bacteria</taxon>
        <taxon>Pseudomonadati</taxon>
        <taxon>Pseudomonadota</taxon>
        <taxon>Alphaproteobacteria</taxon>
        <taxon>Hyphomicrobiales</taxon>
        <taxon>Devosiaceae</taxon>
        <taxon>Devosia</taxon>
    </lineage>
</organism>
<evidence type="ECO:0000256" key="5">
    <source>
        <dbReference type="ARBA" id="ARBA00023172"/>
    </source>
</evidence>
<dbReference type="Pfam" id="PF02646">
    <property type="entry name" value="RmuC"/>
    <property type="match status" value="1"/>
</dbReference>
<evidence type="ECO:0000256" key="2">
    <source>
        <dbReference type="ARBA" id="ARBA00009840"/>
    </source>
</evidence>
<keyword evidence="4" id="KW-0175">Coiled coil</keyword>
<dbReference type="AlphaFoldDB" id="A0A1K2I1Z1"/>
<keyword evidence="6" id="KW-0812">Transmembrane</keyword>
<sequence>MDTVLLDFGSGPVTLAMALPALVGAAGLLLLVMLIMHLREARRRAAATEDTGRALEDLMRAQAEMTGRMQTMAEIFGTRTSDLARLVNERLDSHGHRLGEAMRQTTARTEDSLGKLGERLAVIDRAQATITQLSGEVVSLQQILANKQTRGAFGQGRMEAIIADALPMGAYSFQPTLSNGSRPDCMIGLPNGAPGLVVDAKFPLESWQRFHAAEDEGERQKAAAGLRADMNVHVRAIAEKYLIAGETHDLAFLFVPSEAIFADLNEQFEDVVQRAARARVVIVSPALLLLCVQVVQALLRDVRMREQAHLIQAEVQELLADLGRLDDRVQKLRSHFGQAQADIDQVLVSTRKLAKRGTRIETLDFSGEDSA</sequence>
<feature type="transmembrane region" description="Helical" evidence="6">
    <location>
        <begin position="280"/>
        <end position="299"/>
    </location>
</feature>
<evidence type="ECO:0000313" key="8">
    <source>
        <dbReference type="Proteomes" id="UP000183447"/>
    </source>
</evidence>
<evidence type="ECO:0000256" key="1">
    <source>
        <dbReference type="ARBA" id="ARBA00003416"/>
    </source>
</evidence>
<gene>
    <name evidence="7" type="ORF">SAMN02983003_3590</name>
</gene>
<accession>A0A1K2I1Z1</accession>
<evidence type="ECO:0000313" key="7">
    <source>
        <dbReference type="EMBL" id="SFZ86410.1"/>
    </source>
</evidence>
<evidence type="ECO:0000256" key="4">
    <source>
        <dbReference type="ARBA" id="ARBA00023054"/>
    </source>
</evidence>
<dbReference type="EMBL" id="FPKU01000003">
    <property type="protein sequence ID" value="SFZ86410.1"/>
    <property type="molecule type" value="Genomic_DNA"/>
</dbReference>
<dbReference type="GO" id="GO:0006310">
    <property type="term" value="P:DNA recombination"/>
    <property type="evidence" value="ECO:0007669"/>
    <property type="project" value="UniProtKB-KW"/>
</dbReference>
<comment type="similarity">
    <text evidence="2">Belongs to the RmuC family.</text>
</comment>
<dbReference type="STRING" id="665118.SAMN02983003_3590"/>
<name>A0A1K2I1Z1_9HYPH</name>
<reference evidence="7 8" key="1">
    <citation type="submission" date="2016-11" db="EMBL/GenBank/DDBJ databases">
        <authorList>
            <person name="Jaros S."/>
            <person name="Januszkiewicz K."/>
            <person name="Wedrychowicz H."/>
        </authorList>
    </citation>
    <scope>NUCLEOTIDE SEQUENCE [LARGE SCALE GENOMIC DNA]</scope>
    <source>
        <strain evidence="7 8">ATCC 23634</strain>
    </source>
</reference>
<keyword evidence="6" id="KW-0472">Membrane</keyword>
<dbReference type="PANTHER" id="PTHR30563:SF0">
    <property type="entry name" value="DNA RECOMBINATION PROTEIN RMUC"/>
    <property type="match status" value="1"/>
</dbReference>
<protein>
    <recommendedName>
        <fullName evidence="3">DNA recombination protein RmuC homolog</fullName>
    </recommendedName>
</protein>
<dbReference type="RefSeq" id="WP_072345944.1">
    <property type="nucleotide sequence ID" value="NZ_FPKU01000003.1"/>
</dbReference>
<dbReference type="PANTHER" id="PTHR30563">
    <property type="entry name" value="DNA RECOMBINATION PROTEIN RMUC"/>
    <property type="match status" value="1"/>
</dbReference>
<keyword evidence="6" id="KW-1133">Transmembrane helix</keyword>
<keyword evidence="8" id="KW-1185">Reference proteome</keyword>
<proteinExistence type="inferred from homology"/>
<dbReference type="Proteomes" id="UP000183447">
    <property type="component" value="Unassembled WGS sequence"/>
</dbReference>
<feature type="transmembrane region" description="Helical" evidence="6">
    <location>
        <begin position="12"/>
        <end position="35"/>
    </location>
</feature>
<comment type="function">
    <text evidence="1">Involved in DNA recombination.</text>
</comment>
<dbReference type="InterPro" id="IPR003798">
    <property type="entry name" value="DNA_recombination_RmuC"/>
</dbReference>
<keyword evidence="5" id="KW-0233">DNA recombination</keyword>
<dbReference type="OrthoDB" id="370725at2"/>
<evidence type="ECO:0000256" key="3">
    <source>
        <dbReference type="ARBA" id="ARBA00021840"/>
    </source>
</evidence>